<accession>A0ABU3VQF0</accession>
<protein>
    <submittedName>
        <fullName evidence="1">Uncharacterized protein</fullName>
    </submittedName>
</protein>
<name>A0ABU3VQF0_9EURY</name>
<keyword evidence="2" id="KW-1185">Reference proteome</keyword>
<organism evidence="1 2">
    <name type="scientific">Methanimicrococcus hacksteinii</name>
    <dbReference type="NCBI Taxonomy" id="3028293"/>
    <lineage>
        <taxon>Archaea</taxon>
        <taxon>Methanobacteriati</taxon>
        <taxon>Methanobacteriota</taxon>
        <taxon>Stenosarchaea group</taxon>
        <taxon>Methanomicrobia</taxon>
        <taxon>Methanosarcinales</taxon>
        <taxon>Methanosarcinaceae</taxon>
        <taxon>Methanimicrococcus</taxon>
    </lineage>
</organism>
<comment type="caution">
    <text evidence="1">The sequence shown here is derived from an EMBL/GenBank/DDBJ whole genome shotgun (WGS) entry which is preliminary data.</text>
</comment>
<gene>
    <name evidence="1" type="ORF">MmiAt1_06770</name>
</gene>
<dbReference type="Proteomes" id="UP001272052">
    <property type="component" value="Unassembled WGS sequence"/>
</dbReference>
<evidence type="ECO:0000313" key="2">
    <source>
        <dbReference type="Proteomes" id="UP001272052"/>
    </source>
</evidence>
<dbReference type="EMBL" id="JAWDKC010000012">
    <property type="protein sequence ID" value="MDV0445120.1"/>
    <property type="molecule type" value="Genomic_DNA"/>
</dbReference>
<sequence length="107" mass="12680">MEIGSDYSKSDYKIFDDNKFNYSKYDYSKFNYSEFNYSKFDYSKFDYSKFGKPVRKWESGLKNAGNAADTRCRKFVPIAAALVSARNRHRIRRKTDTENTAEFSDRI</sequence>
<proteinExistence type="predicted"/>
<reference evidence="1 2" key="1">
    <citation type="submission" date="2023-06" db="EMBL/GenBank/DDBJ databases">
        <title>Genome sequence of Methanimicrococcus sp. At1.</title>
        <authorList>
            <person name="Protasov E."/>
            <person name="Platt K."/>
            <person name="Poehlein A."/>
            <person name="Daniel R."/>
            <person name="Brune A."/>
        </authorList>
    </citation>
    <scope>NUCLEOTIDE SEQUENCE [LARGE SCALE GENOMIC DNA]</scope>
    <source>
        <strain evidence="1 2">At1</strain>
    </source>
</reference>
<evidence type="ECO:0000313" key="1">
    <source>
        <dbReference type="EMBL" id="MDV0445120.1"/>
    </source>
</evidence>